<evidence type="ECO:0000313" key="8">
    <source>
        <dbReference type="EMBL" id="KAL1123202.1"/>
    </source>
</evidence>
<proteinExistence type="predicted"/>
<reference evidence="8 9" key="1">
    <citation type="submission" date="2024-07" db="EMBL/GenBank/DDBJ databases">
        <title>Chromosome-level genome assembly of the water stick insect Ranatra chinensis (Heteroptera: Nepidae).</title>
        <authorList>
            <person name="Liu X."/>
        </authorList>
    </citation>
    <scope>NUCLEOTIDE SEQUENCE [LARGE SCALE GENOMIC DNA]</scope>
    <source>
        <strain evidence="8">Cailab_2021Rc</strain>
        <tissue evidence="8">Muscle</tissue>
    </source>
</reference>
<feature type="compositionally biased region" description="Basic residues" evidence="6">
    <location>
        <begin position="451"/>
        <end position="460"/>
    </location>
</feature>
<dbReference type="GO" id="GO:0008270">
    <property type="term" value="F:zinc ion binding"/>
    <property type="evidence" value="ECO:0007669"/>
    <property type="project" value="UniProtKB-KW"/>
</dbReference>
<evidence type="ECO:0000256" key="4">
    <source>
        <dbReference type="ARBA" id="ARBA00022786"/>
    </source>
</evidence>
<dbReference type="CDD" id="cd22086">
    <property type="entry name" value="F-box_EMI"/>
    <property type="match status" value="1"/>
</dbReference>
<evidence type="ECO:0000256" key="5">
    <source>
        <dbReference type="ARBA" id="ARBA00022833"/>
    </source>
</evidence>
<organism evidence="8 9">
    <name type="scientific">Ranatra chinensis</name>
    <dbReference type="NCBI Taxonomy" id="642074"/>
    <lineage>
        <taxon>Eukaryota</taxon>
        <taxon>Metazoa</taxon>
        <taxon>Ecdysozoa</taxon>
        <taxon>Arthropoda</taxon>
        <taxon>Hexapoda</taxon>
        <taxon>Insecta</taxon>
        <taxon>Pterygota</taxon>
        <taxon>Neoptera</taxon>
        <taxon>Paraneoptera</taxon>
        <taxon>Hemiptera</taxon>
        <taxon>Heteroptera</taxon>
        <taxon>Panheteroptera</taxon>
        <taxon>Nepomorpha</taxon>
        <taxon>Nepidae</taxon>
        <taxon>Ranatrinae</taxon>
        <taxon>Ranatra</taxon>
    </lineage>
</organism>
<comment type="pathway">
    <text evidence="1">Protein modification; protein ubiquitination.</text>
</comment>
<keyword evidence="5" id="KW-0862">Zinc</keyword>
<feature type="region of interest" description="Disordered" evidence="6">
    <location>
        <begin position="425"/>
        <end position="460"/>
    </location>
</feature>
<keyword evidence="2" id="KW-0479">Metal-binding</keyword>
<evidence type="ECO:0000256" key="6">
    <source>
        <dbReference type="SAM" id="MobiDB-lite"/>
    </source>
</evidence>
<dbReference type="EMBL" id="JBFDAA010000012">
    <property type="protein sequence ID" value="KAL1123202.1"/>
    <property type="molecule type" value="Genomic_DNA"/>
</dbReference>
<evidence type="ECO:0000259" key="7">
    <source>
        <dbReference type="PROSITE" id="PS51872"/>
    </source>
</evidence>
<keyword evidence="4" id="KW-0833">Ubl conjugation pathway</keyword>
<dbReference type="Gene3D" id="2.20.25.20">
    <property type="match status" value="1"/>
</dbReference>
<keyword evidence="3" id="KW-0863">Zinc-finger</keyword>
<comment type="caution">
    <text evidence="8">The sequence shown here is derived from an EMBL/GenBank/DDBJ whole genome shotgun (WGS) entry which is preliminary data.</text>
</comment>
<feature type="region of interest" description="Disordered" evidence="6">
    <location>
        <begin position="103"/>
        <end position="127"/>
    </location>
</feature>
<dbReference type="InterPro" id="IPR047147">
    <property type="entry name" value="FBX5_43"/>
</dbReference>
<evidence type="ECO:0000256" key="2">
    <source>
        <dbReference type="ARBA" id="ARBA00022723"/>
    </source>
</evidence>
<dbReference type="PROSITE" id="PS51872">
    <property type="entry name" value="ZF_ZBR"/>
    <property type="match status" value="1"/>
</dbReference>
<dbReference type="Proteomes" id="UP001558652">
    <property type="component" value="Unassembled WGS sequence"/>
</dbReference>
<keyword evidence="9" id="KW-1185">Reference proteome</keyword>
<evidence type="ECO:0000313" key="9">
    <source>
        <dbReference type="Proteomes" id="UP001558652"/>
    </source>
</evidence>
<name>A0ABD0YL89_9HEMI</name>
<feature type="compositionally biased region" description="Polar residues" evidence="6">
    <location>
        <begin position="9"/>
        <end position="24"/>
    </location>
</feature>
<dbReference type="CDD" id="cd20348">
    <property type="entry name" value="BRcat_RBR_EMI"/>
    <property type="match status" value="1"/>
</dbReference>
<gene>
    <name evidence="8" type="ORF">AAG570_002289</name>
</gene>
<dbReference type="PANTHER" id="PTHR15493">
    <property type="entry name" value="F-BOX ONLY PROTEIN 5 AND 43"/>
    <property type="match status" value="1"/>
</dbReference>
<protein>
    <recommendedName>
        <fullName evidence="7">ZBR-type domain-containing protein</fullName>
    </recommendedName>
</protein>
<dbReference type="InterPro" id="IPR044064">
    <property type="entry name" value="ZF_ZBR"/>
</dbReference>
<feature type="domain" description="ZBR-type" evidence="7">
    <location>
        <begin position="379"/>
        <end position="428"/>
    </location>
</feature>
<dbReference type="AlphaFoldDB" id="A0ABD0YL89"/>
<accession>A0ABD0YL89</accession>
<dbReference type="PANTHER" id="PTHR15493:SF9">
    <property type="entry name" value="GH14043P"/>
    <property type="match status" value="1"/>
</dbReference>
<evidence type="ECO:0000256" key="3">
    <source>
        <dbReference type="ARBA" id="ARBA00022771"/>
    </source>
</evidence>
<sequence length="460" mass="51391">MASKRRNMFQKNKTQETMDNAQRPTFRNIELNNSVVQYQILNDKFVEVIMEKDNAHPPEMEVDMSSLTRNKTSTSLGHNRSTSTSPMELVFSWSEASSLAEDSGCSSGMKRKCPPVQDDSGYVTTTPCSPPLRHIEYEDTPASHQQPKSVKQLTFDTLPPVSLMSSYHQPDSFLEFVSETSLYTEPMEVVATEPPTTNRGNMDSVAWTTTHGPSPKKASISHTCRSPLASPEVSKQITPDMADWRTSVSSSLHRLGFYSPKKAAHFGRRYCGSVGSTGLSSGSSSSSWRRRPRSLCGMETVDMLYQLAVVKNQSLVVSKILGYLSDEDISNATMVSKIWKNICLIDQRTKGRWINYVADRRQRKENLRVEAKNLKSGEVLMQCPHCSLPSTCSPSLQLGQCKRISCQATFCTVCMRQYHEPGTPCPGTETSLMDTPPKRQRSGSSASVAARNKKRFLRRL</sequence>
<evidence type="ECO:0000256" key="1">
    <source>
        <dbReference type="ARBA" id="ARBA00004906"/>
    </source>
</evidence>
<feature type="region of interest" description="Disordered" evidence="6">
    <location>
        <begin position="1"/>
        <end position="24"/>
    </location>
</feature>